<dbReference type="Proteomes" id="UP000018209">
    <property type="component" value="Unassembled WGS sequence"/>
</dbReference>
<evidence type="ECO:0000313" key="1">
    <source>
        <dbReference type="EMBL" id="GAD26158.1"/>
    </source>
</evidence>
<sequence>MILKEAHPDGCGLFFMRQAGFQSVDISGFDLSGLLADIPARYELWVALLIIGCKLVTVFLPPPQNTSRLNGIYRLVALLGLNIGWAANRLERQVSKKVVVPKDGEGVKADAAPEATGTSPGKAP</sequence>
<protein>
    <submittedName>
        <fullName evidence="1">Uncharacterized protein</fullName>
    </submittedName>
</protein>
<keyword evidence="2" id="KW-1185">Reference proteome</keyword>
<evidence type="ECO:0000313" key="2">
    <source>
        <dbReference type="Proteomes" id="UP000018209"/>
    </source>
</evidence>
<name>A0ABQ0IVB5_GLUTH</name>
<reference evidence="1 2" key="1">
    <citation type="submission" date="2013-08" db="EMBL/GenBank/DDBJ databases">
        <title>Gluconobacter thailandicus NBRC 3257 whole genome sequence.</title>
        <authorList>
            <person name="Matsutani M."/>
            <person name="Yakushi T."/>
            <person name="Matsushita K."/>
        </authorList>
    </citation>
    <scope>NUCLEOTIDE SEQUENCE [LARGE SCALE GENOMIC DNA]</scope>
    <source>
        <strain evidence="1 2">NBRC 3257</strain>
    </source>
</reference>
<proteinExistence type="predicted"/>
<accession>A0ABQ0IVB5</accession>
<gene>
    <name evidence="1" type="ORF">NBRC3257_1157</name>
</gene>
<dbReference type="EMBL" id="BASM01000013">
    <property type="protein sequence ID" value="GAD26158.1"/>
    <property type="molecule type" value="Genomic_DNA"/>
</dbReference>
<organism evidence="1 2">
    <name type="scientific">Gluconobacter thailandicus NBRC 3257</name>
    <dbReference type="NCBI Taxonomy" id="1381097"/>
    <lineage>
        <taxon>Bacteria</taxon>
        <taxon>Pseudomonadati</taxon>
        <taxon>Pseudomonadota</taxon>
        <taxon>Alphaproteobacteria</taxon>
        <taxon>Acetobacterales</taxon>
        <taxon>Acetobacteraceae</taxon>
        <taxon>Gluconobacter</taxon>
    </lineage>
</organism>
<comment type="caution">
    <text evidence="1">The sequence shown here is derived from an EMBL/GenBank/DDBJ whole genome shotgun (WGS) entry which is preliminary data.</text>
</comment>